<sequence>MDHEHHAIATLISRYFLALDRRTFDDDPEWSRPFHTDDIQALAPIGTVRGHRAVTRQTEQAVRRYARTQHCATDLLTTTDPLTGHATATWNALMTHVHHDPAHGVFTVGGRCAAELVRTGPDDGWRFSRIDIEAVWTTGRPPVLS</sequence>
<dbReference type="SUPFAM" id="SSF54427">
    <property type="entry name" value="NTF2-like"/>
    <property type="match status" value="1"/>
</dbReference>
<evidence type="ECO:0000313" key="3">
    <source>
        <dbReference type="Proteomes" id="UP000198873"/>
    </source>
</evidence>
<dbReference type="Gene3D" id="3.10.450.50">
    <property type="match status" value="1"/>
</dbReference>
<dbReference type="STRING" id="1176198.SAMN05444716_101174"/>
<dbReference type="InterPro" id="IPR032710">
    <property type="entry name" value="NTF2-like_dom_sf"/>
</dbReference>
<organism evidence="2 3">
    <name type="scientific">Streptomyces harbinensis</name>
    <dbReference type="NCBI Taxonomy" id="1176198"/>
    <lineage>
        <taxon>Bacteria</taxon>
        <taxon>Bacillati</taxon>
        <taxon>Actinomycetota</taxon>
        <taxon>Actinomycetes</taxon>
        <taxon>Kitasatosporales</taxon>
        <taxon>Streptomycetaceae</taxon>
        <taxon>Streptomyces</taxon>
    </lineage>
</organism>
<proteinExistence type="predicted"/>
<dbReference type="InterPro" id="IPR037401">
    <property type="entry name" value="SnoaL-like"/>
</dbReference>
<evidence type="ECO:0000313" key="2">
    <source>
        <dbReference type="EMBL" id="SFS33482.1"/>
    </source>
</evidence>
<dbReference type="RefSeq" id="WP_093841872.1">
    <property type="nucleotide sequence ID" value="NZ_CP054938.1"/>
</dbReference>
<name>A0A1I6NZV5_9ACTN</name>
<keyword evidence="3" id="KW-1185">Reference proteome</keyword>
<evidence type="ECO:0000259" key="1">
    <source>
        <dbReference type="Pfam" id="PF13577"/>
    </source>
</evidence>
<gene>
    <name evidence="2" type="ORF">SAMN05444716_101174</name>
</gene>
<dbReference type="Pfam" id="PF13577">
    <property type="entry name" value="SnoaL_4"/>
    <property type="match status" value="1"/>
</dbReference>
<feature type="domain" description="SnoaL-like" evidence="1">
    <location>
        <begin position="5"/>
        <end position="130"/>
    </location>
</feature>
<dbReference type="AlphaFoldDB" id="A0A1I6NZV5"/>
<reference evidence="3" key="1">
    <citation type="submission" date="2016-10" db="EMBL/GenBank/DDBJ databases">
        <authorList>
            <person name="Varghese N."/>
            <person name="Submissions S."/>
        </authorList>
    </citation>
    <scope>NUCLEOTIDE SEQUENCE [LARGE SCALE GENOMIC DNA]</scope>
    <source>
        <strain evidence="3">CGMCC 4.7047</strain>
    </source>
</reference>
<accession>A0A1I6NZV5</accession>
<dbReference type="EMBL" id="FPAB01000001">
    <property type="protein sequence ID" value="SFS33482.1"/>
    <property type="molecule type" value="Genomic_DNA"/>
</dbReference>
<protein>
    <submittedName>
        <fullName evidence="2">SnoaL-like domain-containing protein</fullName>
    </submittedName>
</protein>
<dbReference type="Proteomes" id="UP000198873">
    <property type="component" value="Unassembled WGS sequence"/>
</dbReference>